<name>A0A0G0Y942_9BACT</name>
<keyword evidence="1" id="KW-0812">Transmembrane</keyword>
<dbReference type="AlphaFoldDB" id="A0A0G0Y942"/>
<dbReference type="EMBL" id="LCCN01000001">
    <property type="protein sequence ID" value="KKS33204.1"/>
    <property type="molecule type" value="Genomic_DNA"/>
</dbReference>
<dbReference type="Gene3D" id="2.30.30.40">
    <property type="entry name" value="SH3 Domains"/>
    <property type="match status" value="1"/>
</dbReference>
<gene>
    <name evidence="3" type="ORF">UU93_C0001G0035</name>
</gene>
<evidence type="ECO:0000256" key="1">
    <source>
        <dbReference type="SAM" id="Phobius"/>
    </source>
</evidence>
<dbReference type="STRING" id="1618356.UU93_C0001G0035"/>
<proteinExistence type="predicted"/>
<keyword evidence="1" id="KW-1133">Transmembrane helix</keyword>
<protein>
    <submittedName>
        <fullName evidence="3">PEGA domain protein</fullName>
    </submittedName>
</protein>
<dbReference type="Proteomes" id="UP000034160">
    <property type="component" value="Unassembled WGS sequence"/>
</dbReference>
<comment type="caution">
    <text evidence="3">The sequence shown here is derived from an EMBL/GenBank/DDBJ whole genome shotgun (WGS) entry which is preliminary data.</text>
</comment>
<reference evidence="3 4" key="1">
    <citation type="journal article" date="2015" name="Nature">
        <title>rRNA introns, odd ribosomes, and small enigmatic genomes across a large radiation of phyla.</title>
        <authorList>
            <person name="Brown C.T."/>
            <person name="Hug L.A."/>
            <person name="Thomas B.C."/>
            <person name="Sharon I."/>
            <person name="Castelle C.J."/>
            <person name="Singh A."/>
            <person name="Wilkins M.J."/>
            <person name="Williams K.H."/>
            <person name="Banfield J.F."/>
        </authorList>
    </citation>
    <scope>NUCLEOTIDE SEQUENCE [LARGE SCALE GENOMIC DNA]</scope>
</reference>
<feature type="domain" description="SH3b" evidence="2">
    <location>
        <begin position="204"/>
        <end position="274"/>
    </location>
</feature>
<dbReference type="InterPro" id="IPR003646">
    <property type="entry name" value="SH3-like_bac-type"/>
</dbReference>
<dbReference type="PROSITE" id="PS51781">
    <property type="entry name" value="SH3B"/>
    <property type="match status" value="1"/>
</dbReference>
<dbReference type="Pfam" id="PF08239">
    <property type="entry name" value="SH3_3"/>
    <property type="match status" value="1"/>
</dbReference>
<sequence>MGKVVAIGLIIVGLIVAGVGGYAFYQTQKPNAGLKIETNPSAVVFMDNVQVGVTPFKKEGLKAGEVSIKLVPNSVTSTLSTYQTKVRLTNRTYTVINRVFGDSDMTSEGETINLESSSVKSTSMAVVVSGPDSASIMFDGQPLGFSPLLAPEITAGDHVIVVSAPGFSERRITAHAQENFQLKINVKLKGTPLPTPVIIETPKTNTSHVEIKSTPTGFLRVRQLPKTSAKEMGRVDPGDKFMLLESIDGWYRIEVELDSTKSGWISAQYATKYE</sequence>
<evidence type="ECO:0000259" key="2">
    <source>
        <dbReference type="PROSITE" id="PS51781"/>
    </source>
</evidence>
<dbReference type="Pfam" id="PF08308">
    <property type="entry name" value="PEGA"/>
    <property type="match status" value="1"/>
</dbReference>
<accession>A0A0G0Y942</accession>
<keyword evidence="1" id="KW-0472">Membrane</keyword>
<evidence type="ECO:0000313" key="4">
    <source>
        <dbReference type="Proteomes" id="UP000034160"/>
    </source>
</evidence>
<organism evidence="3 4">
    <name type="scientific">Candidatus Amesbacteria bacterium GW2011_GWA2_42_12</name>
    <dbReference type="NCBI Taxonomy" id="1618356"/>
    <lineage>
        <taxon>Bacteria</taxon>
        <taxon>Candidatus Amesiibacteriota</taxon>
    </lineage>
</organism>
<dbReference type="PATRIC" id="fig|1618356.3.peg.36"/>
<evidence type="ECO:0000313" key="3">
    <source>
        <dbReference type="EMBL" id="KKS33204.1"/>
    </source>
</evidence>
<dbReference type="InterPro" id="IPR013229">
    <property type="entry name" value="PEGA"/>
</dbReference>
<feature type="transmembrane region" description="Helical" evidence="1">
    <location>
        <begin position="6"/>
        <end position="25"/>
    </location>
</feature>